<accession>A0ABZ0WIN4</accession>
<gene>
    <name evidence="1" type="ORF">U0042_24635</name>
</gene>
<dbReference type="EMBL" id="CP139965">
    <property type="protein sequence ID" value="WQD77214.1"/>
    <property type="molecule type" value="Genomic_DNA"/>
</dbReference>
<protein>
    <submittedName>
        <fullName evidence="1">Uncharacterized protein</fullName>
    </submittedName>
</protein>
<sequence>MQADLHFSLSQSQRDAVDVAHARAARPAQLARRMAAAVAASCALGLAVAPALAYADQVPDTCAALAHVVSTRDFQTLRGQTGGMLTDAPFLGDCRAARHVYDCRFAAHWGPDGVVNDPLEEMGADIAACFSNVVHDVNTPTRQHFTVRSDNGPVSVTASVDGPRTLHLRIVR</sequence>
<keyword evidence="2" id="KW-1185">Reference proteome</keyword>
<evidence type="ECO:0000313" key="1">
    <source>
        <dbReference type="EMBL" id="WQD77214.1"/>
    </source>
</evidence>
<dbReference type="RefSeq" id="WP_232833578.1">
    <property type="nucleotide sequence ID" value="NZ_CP139965.1"/>
</dbReference>
<evidence type="ECO:0000313" key="2">
    <source>
        <dbReference type="Proteomes" id="UP001325479"/>
    </source>
</evidence>
<reference evidence="1 2" key="1">
    <citation type="submission" date="2023-12" db="EMBL/GenBank/DDBJ databases">
        <title>Genome sequencing and assembly of bacterial species from a model synthetic community.</title>
        <authorList>
            <person name="Hogle S.L."/>
        </authorList>
    </citation>
    <scope>NUCLEOTIDE SEQUENCE [LARGE SCALE GENOMIC DNA]</scope>
    <source>
        <strain evidence="1 2">HAMBI 2494</strain>
    </source>
</reference>
<name>A0ABZ0WIN4_9BURK</name>
<proteinExistence type="predicted"/>
<organism evidence="1 2">
    <name type="scientific">Paraburkholderia kururiensis</name>
    <dbReference type="NCBI Taxonomy" id="984307"/>
    <lineage>
        <taxon>Bacteria</taxon>
        <taxon>Pseudomonadati</taxon>
        <taxon>Pseudomonadota</taxon>
        <taxon>Betaproteobacteria</taxon>
        <taxon>Burkholderiales</taxon>
        <taxon>Burkholderiaceae</taxon>
        <taxon>Paraburkholderia</taxon>
    </lineage>
</organism>
<dbReference type="Proteomes" id="UP001325479">
    <property type="component" value="Chromosome"/>
</dbReference>